<comment type="caution">
    <text evidence="3">The sequence shown here is derived from an EMBL/GenBank/DDBJ whole genome shotgun (WGS) entry which is preliminary data.</text>
</comment>
<feature type="compositionally biased region" description="Polar residues" evidence="1">
    <location>
        <begin position="195"/>
        <end position="207"/>
    </location>
</feature>
<dbReference type="InterPro" id="IPR007361">
    <property type="entry name" value="DUF427"/>
</dbReference>
<feature type="domain" description="DUF427" evidence="2">
    <location>
        <begin position="5"/>
        <end position="107"/>
    </location>
</feature>
<dbReference type="Pfam" id="PF04248">
    <property type="entry name" value="NTP_transf_9"/>
    <property type="match status" value="1"/>
</dbReference>
<proteinExistence type="predicted"/>
<dbReference type="EMBL" id="CAJPDS010000034">
    <property type="protein sequence ID" value="CAF9923898.1"/>
    <property type="molecule type" value="Genomic_DNA"/>
</dbReference>
<name>A0A8H3FG67_9LECA</name>
<evidence type="ECO:0000259" key="2">
    <source>
        <dbReference type="Pfam" id="PF04248"/>
    </source>
</evidence>
<sequence>MSHATATFNGQIIAEADNFETVEGNIYFPPSSIKAKDALSEASLTTVCPWKGTASYYNISVNGDSCTRYCVSPMLMSLGKEAKEAAWYYPKPTTDRAEKLKDHVAFCRIRQSRRERNSDDERIFRLADNRVFGPDGRLIGNVTKIMSEEHSLFAELYICLLVIMLQKSTYLSGELASPPLANKPQQKHSFAESAKSVSWDTTRKITQ</sequence>
<accession>A0A8H3FG67</accession>
<evidence type="ECO:0000313" key="4">
    <source>
        <dbReference type="Proteomes" id="UP000664521"/>
    </source>
</evidence>
<gene>
    <name evidence="3" type="ORF">HETSPECPRED_005453</name>
</gene>
<dbReference type="PANTHER" id="PTHR34310">
    <property type="entry name" value="DUF427 DOMAIN PROTEIN (AFU_ORTHOLOGUE AFUA_3G02220)"/>
    <property type="match status" value="1"/>
</dbReference>
<dbReference type="AlphaFoldDB" id="A0A8H3FG67"/>
<reference evidence="3" key="1">
    <citation type="submission" date="2021-03" db="EMBL/GenBank/DDBJ databases">
        <authorList>
            <person name="Tagirdzhanova G."/>
        </authorList>
    </citation>
    <scope>NUCLEOTIDE SEQUENCE</scope>
</reference>
<evidence type="ECO:0000313" key="3">
    <source>
        <dbReference type="EMBL" id="CAF9923898.1"/>
    </source>
</evidence>
<evidence type="ECO:0000256" key="1">
    <source>
        <dbReference type="SAM" id="MobiDB-lite"/>
    </source>
</evidence>
<dbReference type="OrthoDB" id="18996at2759"/>
<feature type="region of interest" description="Disordered" evidence="1">
    <location>
        <begin position="180"/>
        <end position="207"/>
    </location>
</feature>
<organism evidence="3 4">
    <name type="scientific">Heterodermia speciosa</name>
    <dbReference type="NCBI Taxonomy" id="116794"/>
    <lineage>
        <taxon>Eukaryota</taxon>
        <taxon>Fungi</taxon>
        <taxon>Dikarya</taxon>
        <taxon>Ascomycota</taxon>
        <taxon>Pezizomycotina</taxon>
        <taxon>Lecanoromycetes</taxon>
        <taxon>OSLEUM clade</taxon>
        <taxon>Lecanoromycetidae</taxon>
        <taxon>Caliciales</taxon>
        <taxon>Physciaceae</taxon>
        <taxon>Heterodermia</taxon>
    </lineage>
</organism>
<dbReference type="Proteomes" id="UP000664521">
    <property type="component" value="Unassembled WGS sequence"/>
</dbReference>
<keyword evidence="4" id="KW-1185">Reference proteome</keyword>
<dbReference type="InterPro" id="IPR038694">
    <property type="entry name" value="DUF427_sf"/>
</dbReference>
<dbReference type="Gene3D" id="2.170.150.40">
    <property type="entry name" value="Domain of unknown function (DUF427)"/>
    <property type="match status" value="1"/>
</dbReference>
<dbReference type="PANTHER" id="PTHR34310:SF5">
    <property type="entry name" value="DUF427 DOMAIN PROTEIN (AFU_ORTHOLOGUE AFUA_3G02220)"/>
    <property type="match status" value="1"/>
</dbReference>
<protein>
    <recommendedName>
        <fullName evidence="2">DUF427 domain-containing protein</fullName>
    </recommendedName>
</protein>